<organism evidence="4 5">
    <name type="scientific">Hohenbuehelia grisea</name>
    <dbReference type="NCBI Taxonomy" id="104357"/>
    <lineage>
        <taxon>Eukaryota</taxon>
        <taxon>Fungi</taxon>
        <taxon>Dikarya</taxon>
        <taxon>Basidiomycota</taxon>
        <taxon>Agaricomycotina</taxon>
        <taxon>Agaricomycetes</taxon>
        <taxon>Agaricomycetidae</taxon>
        <taxon>Agaricales</taxon>
        <taxon>Pleurotineae</taxon>
        <taxon>Pleurotaceae</taxon>
        <taxon>Hohenbuehelia</taxon>
    </lineage>
</organism>
<dbReference type="PROSITE" id="PS51767">
    <property type="entry name" value="PEPTIDASE_A1"/>
    <property type="match status" value="1"/>
</dbReference>
<dbReference type="CDD" id="cd05471">
    <property type="entry name" value="pepsin_like"/>
    <property type="match status" value="1"/>
</dbReference>
<dbReference type="InterPro" id="IPR001461">
    <property type="entry name" value="Aspartic_peptidase_A1"/>
</dbReference>
<dbReference type="InterPro" id="IPR034164">
    <property type="entry name" value="Pepsin-like_dom"/>
</dbReference>
<dbReference type="InterPro" id="IPR021109">
    <property type="entry name" value="Peptidase_aspartic_dom_sf"/>
</dbReference>
<feature type="signal peptide" evidence="2">
    <location>
        <begin position="1"/>
        <end position="16"/>
    </location>
</feature>
<evidence type="ECO:0000259" key="3">
    <source>
        <dbReference type="PROSITE" id="PS51767"/>
    </source>
</evidence>
<evidence type="ECO:0000256" key="2">
    <source>
        <dbReference type="SAM" id="SignalP"/>
    </source>
</evidence>
<dbReference type="PANTHER" id="PTHR47966">
    <property type="entry name" value="BETA-SITE APP-CLEAVING ENZYME, ISOFORM A-RELATED"/>
    <property type="match status" value="1"/>
</dbReference>
<sequence>MRQSIILAGLATSILATAPPQLHAESFEQINDQEAFEPLRISLSSRHLSRADGPELEDSGVGIAQERRPRTTRVPLVNYFDGTDLQWYGDVKVGTPPQTFSVVFDTGSVDAVIPDLSCDACGSAHRKFNRNLSSTFVDLHDDFFVEFATGVGVDPSISEWLLYSAVNDMVTVGSLPSVKLDLFLITNESTGFQNAPFDGVFGLGYKAEGSLFSALVEQGMKAIMGFWLPLASAKGGAEMTLGGVDKAKLIGKQVTYIPIPSGAWGFWQIEASRISVNGVTSPVLDGARQLYVDTGTANVSRHSPTRALQSLCSTSNAVVLTKNHVSASVS</sequence>
<dbReference type="SUPFAM" id="SSF50630">
    <property type="entry name" value="Acid proteases"/>
    <property type="match status" value="1"/>
</dbReference>
<accession>A0ABR3J4E6</accession>
<keyword evidence="2" id="KW-0732">Signal</keyword>
<protein>
    <recommendedName>
        <fullName evidence="3">Peptidase A1 domain-containing protein</fullName>
    </recommendedName>
</protein>
<evidence type="ECO:0000313" key="4">
    <source>
        <dbReference type="EMBL" id="KAL0950363.1"/>
    </source>
</evidence>
<proteinExistence type="inferred from homology"/>
<feature type="domain" description="Peptidase A1" evidence="3">
    <location>
        <begin position="87"/>
        <end position="330"/>
    </location>
</feature>
<keyword evidence="5" id="KW-1185">Reference proteome</keyword>
<dbReference type="PRINTS" id="PR00792">
    <property type="entry name" value="PEPSIN"/>
</dbReference>
<dbReference type="Proteomes" id="UP001556367">
    <property type="component" value="Unassembled WGS sequence"/>
</dbReference>
<dbReference type="Gene3D" id="2.40.70.10">
    <property type="entry name" value="Acid Proteases"/>
    <property type="match status" value="1"/>
</dbReference>
<evidence type="ECO:0000313" key="5">
    <source>
        <dbReference type="Proteomes" id="UP001556367"/>
    </source>
</evidence>
<comment type="similarity">
    <text evidence="1">Belongs to the peptidase A1 family.</text>
</comment>
<dbReference type="InterPro" id="IPR033121">
    <property type="entry name" value="PEPTIDASE_A1"/>
</dbReference>
<gene>
    <name evidence="4" type="ORF">HGRIS_010329</name>
</gene>
<evidence type="ECO:0000256" key="1">
    <source>
        <dbReference type="ARBA" id="ARBA00007447"/>
    </source>
</evidence>
<comment type="caution">
    <text evidence="4">The sequence shown here is derived from an EMBL/GenBank/DDBJ whole genome shotgun (WGS) entry which is preliminary data.</text>
</comment>
<dbReference type="Pfam" id="PF00026">
    <property type="entry name" value="Asp"/>
    <property type="match status" value="1"/>
</dbReference>
<dbReference type="EMBL" id="JASNQZ010000012">
    <property type="protein sequence ID" value="KAL0950363.1"/>
    <property type="molecule type" value="Genomic_DNA"/>
</dbReference>
<reference evidence="5" key="1">
    <citation type="submission" date="2024-06" db="EMBL/GenBank/DDBJ databases">
        <title>Multi-omics analyses provide insights into the biosynthesis of the anticancer antibiotic pleurotin in Hohenbuehelia grisea.</title>
        <authorList>
            <person name="Weaver J.A."/>
            <person name="Alberti F."/>
        </authorList>
    </citation>
    <scope>NUCLEOTIDE SEQUENCE [LARGE SCALE GENOMIC DNA]</scope>
    <source>
        <strain evidence="5">T-177</strain>
    </source>
</reference>
<feature type="chain" id="PRO_5045713255" description="Peptidase A1 domain-containing protein" evidence="2">
    <location>
        <begin position="17"/>
        <end position="330"/>
    </location>
</feature>
<dbReference type="PANTHER" id="PTHR47966:SF51">
    <property type="entry name" value="BETA-SITE APP-CLEAVING ENZYME, ISOFORM A-RELATED"/>
    <property type="match status" value="1"/>
</dbReference>
<name>A0ABR3J4E6_9AGAR</name>